<proteinExistence type="predicted"/>
<comment type="caution">
    <text evidence="1">The sequence shown here is derived from an EMBL/GenBank/DDBJ whole genome shotgun (WGS) entry which is preliminary data.</text>
</comment>
<dbReference type="AlphaFoldDB" id="A0AA39HNQ1"/>
<accession>A0AA39HNQ1</accession>
<reference evidence="1" key="1">
    <citation type="submission" date="2023-06" db="EMBL/GenBank/DDBJ databases">
        <title>Genomic analysis of the entomopathogenic nematode Steinernema hermaphroditum.</title>
        <authorList>
            <person name="Schwarz E.M."/>
            <person name="Heppert J.K."/>
            <person name="Baniya A."/>
            <person name="Schwartz H.T."/>
            <person name="Tan C.-H."/>
            <person name="Antoshechkin I."/>
            <person name="Sternberg P.W."/>
            <person name="Goodrich-Blair H."/>
            <person name="Dillman A.R."/>
        </authorList>
    </citation>
    <scope>NUCLEOTIDE SEQUENCE</scope>
    <source>
        <strain evidence="1">PS9179</strain>
        <tissue evidence="1">Whole animal</tissue>
    </source>
</reference>
<protein>
    <submittedName>
        <fullName evidence="1">Uncharacterized protein</fullName>
    </submittedName>
</protein>
<sequence>MSLTKRSRRKALELPAKKPAPITNDFADLSPDIIREVIACHQSSKTLKEFWNLRQIAGPWGDLVRDYQHFELEVPARKHGISRPPRLYEITCHDGLVFRNQCTLNYLHGSARIRSTCVRDAVTNDVFSLLPYMIDALKIETHYNESQKRFLESLPDQFSKIELDYTRTANGANGFNEEIAPLLRLLKFKNLRKFECSLHADLPHLRDDEEPLYHEVTLNEDDACSFVAKPQFERLFIHNTVTNGLKVVDTVLDVWRKRKFFEVGNQYFTMRMSDDVDLKGWVQKNFPTMERTENGWLCQEQHRIVYDRHVTMRFIPGPNIINLAFSGMLVSL</sequence>
<organism evidence="1 2">
    <name type="scientific">Steinernema hermaphroditum</name>
    <dbReference type="NCBI Taxonomy" id="289476"/>
    <lineage>
        <taxon>Eukaryota</taxon>
        <taxon>Metazoa</taxon>
        <taxon>Ecdysozoa</taxon>
        <taxon>Nematoda</taxon>
        <taxon>Chromadorea</taxon>
        <taxon>Rhabditida</taxon>
        <taxon>Tylenchina</taxon>
        <taxon>Panagrolaimomorpha</taxon>
        <taxon>Strongyloidoidea</taxon>
        <taxon>Steinernematidae</taxon>
        <taxon>Steinernema</taxon>
    </lineage>
</organism>
<gene>
    <name evidence="1" type="ORF">QR680_004101</name>
</gene>
<name>A0AA39HNQ1_9BILA</name>
<evidence type="ECO:0000313" key="1">
    <source>
        <dbReference type="EMBL" id="KAK0408689.1"/>
    </source>
</evidence>
<dbReference type="Proteomes" id="UP001175271">
    <property type="component" value="Unassembled WGS sequence"/>
</dbReference>
<keyword evidence="2" id="KW-1185">Reference proteome</keyword>
<dbReference type="EMBL" id="JAUCMV010000003">
    <property type="protein sequence ID" value="KAK0408689.1"/>
    <property type="molecule type" value="Genomic_DNA"/>
</dbReference>
<evidence type="ECO:0000313" key="2">
    <source>
        <dbReference type="Proteomes" id="UP001175271"/>
    </source>
</evidence>